<dbReference type="Proteomes" id="UP001159405">
    <property type="component" value="Unassembled WGS sequence"/>
</dbReference>
<gene>
    <name evidence="2" type="ORF">PLOB_00024581</name>
</gene>
<feature type="non-terminal residue" evidence="2">
    <location>
        <position position="368"/>
    </location>
</feature>
<feature type="region of interest" description="Disordered" evidence="1">
    <location>
        <begin position="1"/>
        <end position="22"/>
    </location>
</feature>
<accession>A0ABN8RPM6</accession>
<dbReference type="EMBL" id="CALNXK010000293">
    <property type="protein sequence ID" value="CAH3181302.1"/>
    <property type="molecule type" value="Genomic_DNA"/>
</dbReference>
<keyword evidence="3" id="KW-1185">Reference proteome</keyword>
<proteinExistence type="predicted"/>
<sequence length="368" mass="42433">MNSDSEVEFDSSDDDLSSNVQHSKRPFTRPFVHLKKRLRGAPCKSKYEALKAAGRVRDLCFTKRYSNADIEGLLKSNFPSLAGLDLTKLRFLKSEKSGHSMKVLFQGIPTGLELAKEFKGSTTKKIYMHWKSSSELHQPQHHYPELHQRQHHYPELHQRQHHYPELHQRQHHYPELHQPQHHYPELHQPQPRHLHLYQLQPHHQGLQLPVHRFFQGIPFNGTGIQAGTVKQDLFPFGLGGKQSALKKSPSDEVANCQCLLQSSSDQTCMLPFFNHSFEELCWQANEDCKGVIVTVVNKRKTIDEKRRDLVLHEMECKHSENWLFWIGETSSTDGLKVIDIYGGDPRTERILFLVPSVGRSPSLLGQIS</sequence>
<evidence type="ECO:0000256" key="1">
    <source>
        <dbReference type="SAM" id="MobiDB-lite"/>
    </source>
</evidence>
<evidence type="ECO:0000313" key="3">
    <source>
        <dbReference type="Proteomes" id="UP001159405"/>
    </source>
</evidence>
<comment type="caution">
    <text evidence="2">The sequence shown here is derived from an EMBL/GenBank/DDBJ whole genome shotgun (WGS) entry which is preliminary data.</text>
</comment>
<evidence type="ECO:0000313" key="2">
    <source>
        <dbReference type="EMBL" id="CAH3181302.1"/>
    </source>
</evidence>
<organism evidence="2 3">
    <name type="scientific">Porites lobata</name>
    <dbReference type="NCBI Taxonomy" id="104759"/>
    <lineage>
        <taxon>Eukaryota</taxon>
        <taxon>Metazoa</taxon>
        <taxon>Cnidaria</taxon>
        <taxon>Anthozoa</taxon>
        <taxon>Hexacorallia</taxon>
        <taxon>Scleractinia</taxon>
        <taxon>Fungiina</taxon>
        <taxon>Poritidae</taxon>
        <taxon>Porites</taxon>
    </lineage>
</organism>
<protein>
    <submittedName>
        <fullName evidence="2">Uncharacterized protein</fullName>
    </submittedName>
</protein>
<feature type="compositionally biased region" description="Acidic residues" evidence="1">
    <location>
        <begin position="1"/>
        <end position="16"/>
    </location>
</feature>
<reference evidence="2 3" key="1">
    <citation type="submission" date="2022-05" db="EMBL/GenBank/DDBJ databases">
        <authorList>
            <consortium name="Genoscope - CEA"/>
            <person name="William W."/>
        </authorList>
    </citation>
    <scope>NUCLEOTIDE SEQUENCE [LARGE SCALE GENOMIC DNA]</scope>
</reference>
<name>A0ABN8RPM6_9CNID</name>